<proteinExistence type="predicted"/>
<dbReference type="Proteomes" id="UP001057498">
    <property type="component" value="Chromosome"/>
</dbReference>
<protein>
    <submittedName>
        <fullName evidence="1">Uncharacterized protein</fullName>
    </submittedName>
</protein>
<dbReference type="EMBL" id="AP025730">
    <property type="protein sequence ID" value="BDI05597.1"/>
    <property type="molecule type" value="Genomic_DNA"/>
</dbReference>
<accession>A0ABN6PMV0</accession>
<keyword evidence="2" id="KW-1185">Reference proteome</keyword>
<reference evidence="1" key="1">
    <citation type="submission" date="2022-04" db="EMBL/GenBank/DDBJ databases">
        <title>Whole genome sequence of Sphaerotilus sp. FB-5.</title>
        <authorList>
            <person name="Takeda M."/>
            <person name="Narihara S."/>
            <person name="Akimoto M."/>
            <person name="Akimoto R."/>
            <person name="Nishiyashiki S."/>
            <person name="Murakami T."/>
        </authorList>
    </citation>
    <scope>NUCLEOTIDE SEQUENCE</scope>
    <source>
        <strain evidence="1">FB-5</strain>
    </source>
</reference>
<sequence length="239" mass="25626">MWLVLSAQEDPGVDALAERLRQRGLDPLIHASPEDIGLARWSYRTGGTVESSEVLLPNGINVASSCLRGVLNRLYAVPASALAQVERADRGYATEELLALYTSWLYGLACPVINRPTATGLCGPWPDRSWWVARALSAGLPVAAWRWQGVAVDTGQDSEGPDTETLLLLDGQVVEGRAPVDLLPACTRLAERSKTRLLGLTFLVTPTAGWQFFDATPMPDLSSSGNALADAVASALTRT</sequence>
<gene>
    <name evidence="1" type="ORF">CATMQ487_25670</name>
</gene>
<organism evidence="1 2">
    <name type="scientific">Sphaerotilus microaerophilus</name>
    <dbReference type="NCBI Taxonomy" id="2914710"/>
    <lineage>
        <taxon>Bacteria</taxon>
        <taxon>Pseudomonadati</taxon>
        <taxon>Pseudomonadota</taxon>
        <taxon>Betaproteobacteria</taxon>
        <taxon>Burkholderiales</taxon>
        <taxon>Sphaerotilaceae</taxon>
        <taxon>Sphaerotilus</taxon>
    </lineage>
</organism>
<evidence type="ECO:0000313" key="2">
    <source>
        <dbReference type="Proteomes" id="UP001057498"/>
    </source>
</evidence>
<name>A0ABN6PMV0_9BURK</name>
<dbReference type="RefSeq" id="WP_251973611.1">
    <property type="nucleotide sequence ID" value="NZ_AP025730.1"/>
</dbReference>
<evidence type="ECO:0000313" key="1">
    <source>
        <dbReference type="EMBL" id="BDI05597.1"/>
    </source>
</evidence>